<evidence type="ECO:0000313" key="11">
    <source>
        <dbReference type="Proteomes" id="UP000053593"/>
    </source>
</evidence>
<keyword evidence="11" id="KW-1185">Reference proteome</keyword>
<accession>A0A0D0C935</accession>
<gene>
    <name evidence="10" type="ORF">GYMLUDRAFT_44990</name>
</gene>
<evidence type="ECO:0000259" key="8">
    <source>
        <dbReference type="Pfam" id="PF00732"/>
    </source>
</evidence>
<feature type="signal peptide" evidence="7">
    <location>
        <begin position="1"/>
        <end position="21"/>
    </location>
</feature>
<dbReference type="Gene3D" id="3.30.560.10">
    <property type="entry name" value="Glucose Oxidase, domain 3"/>
    <property type="match status" value="1"/>
</dbReference>
<name>A0A0D0C935_9AGAR</name>
<dbReference type="GO" id="GO:0050660">
    <property type="term" value="F:flavin adenine dinucleotide binding"/>
    <property type="evidence" value="ECO:0007669"/>
    <property type="project" value="InterPro"/>
</dbReference>
<evidence type="ECO:0000256" key="1">
    <source>
        <dbReference type="ARBA" id="ARBA00001974"/>
    </source>
</evidence>
<dbReference type="Pfam" id="PF05199">
    <property type="entry name" value="GMC_oxred_C"/>
    <property type="match status" value="1"/>
</dbReference>
<keyword evidence="3" id="KW-0285">Flavoprotein</keyword>
<dbReference type="InterPro" id="IPR000172">
    <property type="entry name" value="GMC_OxRdtase_N"/>
</dbReference>
<organism evidence="10 11">
    <name type="scientific">Collybiopsis luxurians FD-317 M1</name>
    <dbReference type="NCBI Taxonomy" id="944289"/>
    <lineage>
        <taxon>Eukaryota</taxon>
        <taxon>Fungi</taxon>
        <taxon>Dikarya</taxon>
        <taxon>Basidiomycota</taxon>
        <taxon>Agaricomycotina</taxon>
        <taxon>Agaricomycetes</taxon>
        <taxon>Agaricomycetidae</taxon>
        <taxon>Agaricales</taxon>
        <taxon>Marasmiineae</taxon>
        <taxon>Omphalotaceae</taxon>
        <taxon>Collybiopsis</taxon>
        <taxon>Collybiopsis luxurians</taxon>
    </lineage>
</organism>
<evidence type="ECO:0008006" key="12">
    <source>
        <dbReference type="Google" id="ProtNLM"/>
    </source>
</evidence>
<feature type="binding site" evidence="6">
    <location>
        <position position="114"/>
    </location>
    <ligand>
        <name>FAD</name>
        <dbReference type="ChEBI" id="CHEBI:57692"/>
    </ligand>
</feature>
<feature type="domain" description="Glucose-methanol-choline oxidoreductase C-terminal" evidence="9">
    <location>
        <begin position="451"/>
        <end position="590"/>
    </location>
</feature>
<feature type="domain" description="Glucose-methanol-choline oxidoreductase N-terminal" evidence="8">
    <location>
        <begin position="35"/>
        <end position="349"/>
    </location>
</feature>
<keyword evidence="4 6" id="KW-0274">FAD</keyword>
<dbReference type="SUPFAM" id="SSF51905">
    <property type="entry name" value="FAD/NAD(P)-binding domain"/>
    <property type="match status" value="1"/>
</dbReference>
<evidence type="ECO:0000256" key="7">
    <source>
        <dbReference type="SAM" id="SignalP"/>
    </source>
</evidence>
<protein>
    <recommendedName>
        <fullName evidence="12">Aryl-alcohol oxidase</fullName>
    </recommendedName>
</protein>
<evidence type="ECO:0000256" key="3">
    <source>
        <dbReference type="ARBA" id="ARBA00022630"/>
    </source>
</evidence>
<comment type="cofactor">
    <cofactor evidence="1 6">
        <name>FAD</name>
        <dbReference type="ChEBI" id="CHEBI:57692"/>
    </cofactor>
</comment>
<reference evidence="10 11" key="1">
    <citation type="submission" date="2014-04" db="EMBL/GenBank/DDBJ databases">
        <title>Evolutionary Origins and Diversification of the Mycorrhizal Mutualists.</title>
        <authorList>
            <consortium name="DOE Joint Genome Institute"/>
            <consortium name="Mycorrhizal Genomics Consortium"/>
            <person name="Kohler A."/>
            <person name="Kuo A."/>
            <person name="Nagy L.G."/>
            <person name="Floudas D."/>
            <person name="Copeland A."/>
            <person name="Barry K.W."/>
            <person name="Cichocki N."/>
            <person name="Veneault-Fourrey C."/>
            <person name="LaButti K."/>
            <person name="Lindquist E.A."/>
            <person name="Lipzen A."/>
            <person name="Lundell T."/>
            <person name="Morin E."/>
            <person name="Murat C."/>
            <person name="Riley R."/>
            <person name="Ohm R."/>
            <person name="Sun H."/>
            <person name="Tunlid A."/>
            <person name="Henrissat B."/>
            <person name="Grigoriev I.V."/>
            <person name="Hibbett D.S."/>
            <person name="Martin F."/>
        </authorList>
    </citation>
    <scope>NUCLEOTIDE SEQUENCE [LARGE SCALE GENOMIC DNA]</scope>
    <source>
        <strain evidence="10 11">FD-317 M1</strain>
    </source>
</reference>
<dbReference type="PIRSF" id="PIRSF000137">
    <property type="entry name" value="Alcohol_oxidase"/>
    <property type="match status" value="1"/>
</dbReference>
<dbReference type="Proteomes" id="UP000053593">
    <property type="component" value="Unassembled WGS sequence"/>
</dbReference>
<dbReference type="InterPro" id="IPR007867">
    <property type="entry name" value="GMC_OxRtase_C"/>
</dbReference>
<dbReference type="OrthoDB" id="269227at2759"/>
<evidence type="ECO:0000259" key="9">
    <source>
        <dbReference type="Pfam" id="PF05199"/>
    </source>
</evidence>
<feature type="chain" id="PRO_5002225091" description="Aryl-alcohol oxidase" evidence="7">
    <location>
        <begin position="22"/>
        <end position="602"/>
    </location>
</feature>
<sequence length="602" mass="65333">MQISRSMLIFWQILGLPLCLAKVYDTFRDLPSNNYDFVIVGGGTAGNVVANRLTENPNFSVLVLEAGGTNVNAFEIEVPYFSSRGVPAQYNWNYSTIPQNALNDRSIPMQRGFVLGGSSSVNRMFYTRGSADDYDRFAAVTGDEGWSWKSVQKYIAMNERFEPPADRHNTSGQFDPSVHSFTGINAASLPGFAQNTDSLVFDAVEELGGIFQFNEDCNSGKPLGISWLQRTVTTEGRRSSSATSYLAPEFIERKNLDVVLNTRVSRVLPSRSNQSSSGPAFRTVEFVHDLDGPRFTVEASKEVILSGGVFGSAHILLNSGIGNSTILSRLGITPLVNLPSVGQNLTDHPIAEIDWLVNSTQTMDDINRNTTVSDEYEAEFNETGMGPLVDSNAGNQIAFFRVNESLTDRYGDPSAGRDSPHLEMIPSNGWAPGTPPATGNYFSLGVVLVSPTSRGSMTINSTNPFAPPLIDPEFLSSPFDIAAMREVMRIAFNYVSASTWKGFILSPSQPALANITAASDDNALDEYIRNSAFSISHPVGTVAMSAKGADYGVVDPDLRVKGVEALRVVDASVFPFVTSAHTQVPTYVIGERGAELIKATWS</sequence>
<keyword evidence="7" id="KW-0732">Signal</keyword>
<evidence type="ECO:0000256" key="2">
    <source>
        <dbReference type="ARBA" id="ARBA00010790"/>
    </source>
</evidence>
<dbReference type="InterPro" id="IPR012132">
    <property type="entry name" value="GMC_OxRdtase"/>
</dbReference>
<evidence type="ECO:0000256" key="6">
    <source>
        <dbReference type="PIRSR" id="PIRSR000137-2"/>
    </source>
</evidence>
<evidence type="ECO:0000256" key="5">
    <source>
        <dbReference type="PIRSR" id="PIRSR000137-1"/>
    </source>
</evidence>
<dbReference type="AlphaFoldDB" id="A0A0D0C935"/>
<dbReference type="Pfam" id="PF00732">
    <property type="entry name" value="GMC_oxred_N"/>
    <property type="match status" value="1"/>
</dbReference>
<dbReference type="SUPFAM" id="SSF54373">
    <property type="entry name" value="FAD-linked reductases, C-terminal domain"/>
    <property type="match status" value="1"/>
</dbReference>
<dbReference type="GO" id="GO:0016614">
    <property type="term" value="F:oxidoreductase activity, acting on CH-OH group of donors"/>
    <property type="evidence" value="ECO:0007669"/>
    <property type="project" value="InterPro"/>
</dbReference>
<feature type="binding site" evidence="6">
    <location>
        <position position="264"/>
    </location>
    <ligand>
        <name>FAD</name>
        <dbReference type="ChEBI" id="CHEBI:57692"/>
    </ligand>
</feature>
<comment type="similarity">
    <text evidence="2">Belongs to the GMC oxidoreductase family.</text>
</comment>
<dbReference type="PANTHER" id="PTHR11552">
    <property type="entry name" value="GLUCOSE-METHANOL-CHOLINE GMC OXIDOREDUCTASE"/>
    <property type="match status" value="1"/>
</dbReference>
<dbReference type="InterPro" id="IPR036188">
    <property type="entry name" value="FAD/NAD-bd_sf"/>
</dbReference>
<dbReference type="Gene3D" id="3.50.50.60">
    <property type="entry name" value="FAD/NAD(P)-binding domain"/>
    <property type="match status" value="1"/>
</dbReference>
<evidence type="ECO:0000313" key="10">
    <source>
        <dbReference type="EMBL" id="KIK58969.1"/>
    </source>
</evidence>
<evidence type="ECO:0000256" key="4">
    <source>
        <dbReference type="ARBA" id="ARBA00022827"/>
    </source>
</evidence>
<dbReference type="PANTHER" id="PTHR11552:SF147">
    <property type="entry name" value="CHOLINE DEHYDROGENASE, MITOCHONDRIAL"/>
    <property type="match status" value="1"/>
</dbReference>
<feature type="active site" description="Proton donor" evidence="5">
    <location>
        <position position="537"/>
    </location>
</feature>
<feature type="active site" description="Proton acceptor" evidence="5">
    <location>
        <position position="581"/>
    </location>
</feature>
<dbReference type="HOGENOM" id="CLU_002865_6_3_1"/>
<dbReference type="EMBL" id="KN834782">
    <property type="protein sequence ID" value="KIK58969.1"/>
    <property type="molecule type" value="Genomic_DNA"/>
</dbReference>
<proteinExistence type="inferred from homology"/>